<dbReference type="EMBL" id="JACCFI010000001">
    <property type="protein sequence ID" value="NYG21828.1"/>
    <property type="molecule type" value="Genomic_DNA"/>
</dbReference>
<feature type="transmembrane region" description="Helical" evidence="7">
    <location>
        <begin position="290"/>
        <end position="313"/>
    </location>
</feature>
<evidence type="ECO:0000256" key="6">
    <source>
        <dbReference type="SAM" id="MobiDB-lite"/>
    </source>
</evidence>
<sequence length="580" mass="60380">MSMQAEASVAAPIAKTSWLALVVVVMTQIQASFAVNALTVSMAGITTDLDTPASSVGTAITAGTFAMAAFILLGAKVGSRFGSRGVFQIAVAIHGVAMLGVALSVSPAMLFIAQASSGAVIALIAPALTVFIATNYHGSQQGKAIGLLAAAIPAAGVLALLLAGWFANTIGWRWSFALMVGLAVVNLLLSFKLKRVPAQPGLSIDWTGAILAAVAVILLSFGFSGLSTWGVWLATDQAPLDVLGISPAPLLVIAGLIVGQVFFSWLRRRGREGKPRIFDLRVLATGSERAITACMAIMLFVGTAANFLIPLYIQVVQGRSSIETSFSIIPYTLSIFLASTFVASLYGRFTPKAIASAGFVVVASALTLLAFTVRGEWSQGFVVAGLILLGLGQGAIVALVFNTLLSSAPKQLAGDVGAWRGLVHNLSGSVGIAVATAFAVGMLSTLLLSGAQEHPEISDELIAQVNINEADFLTNEQLAAVLESRATGPALDAAIAVNAEARLQALKVSLLGLAALSLLAIVPATRMPGRRRDELPEKLEPDDDDPIDPVEPDDVDDLHEHDERDGRDGRDGTDRKEALA</sequence>
<feature type="transmembrane region" description="Helical" evidence="7">
    <location>
        <begin position="85"/>
        <end position="105"/>
    </location>
</feature>
<reference evidence="9 10" key="1">
    <citation type="submission" date="2020-07" db="EMBL/GenBank/DDBJ databases">
        <title>Sequencing the genomes of 1000 actinobacteria strains.</title>
        <authorList>
            <person name="Klenk H.-P."/>
        </authorList>
    </citation>
    <scope>NUCLEOTIDE SEQUENCE [LARGE SCALE GENOMIC DNA]</scope>
    <source>
        <strain evidence="9 10">DSM 8598</strain>
    </source>
</reference>
<protein>
    <submittedName>
        <fullName evidence="9">MFS family permease</fullName>
    </submittedName>
</protein>
<dbReference type="PROSITE" id="PS50850">
    <property type="entry name" value="MFS"/>
    <property type="match status" value="1"/>
</dbReference>
<dbReference type="Pfam" id="PF07690">
    <property type="entry name" value="MFS_1"/>
    <property type="match status" value="1"/>
</dbReference>
<evidence type="ECO:0000313" key="10">
    <source>
        <dbReference type="Proteomes" id="UP000549066"/>
    </source>
</evidence>
<evidence type="ECO:0000259" key="8">
    <source>
        <dbReference type="PROSITE" id="PS50850"/>
    </source>
</evidence>
<evidence type="ECO:0000256" key="2">
    <source>
        <dbReference type="ARBA" id="ARBA00022448"/>
    </source>
</evidence>
<dbReference type="InterPro" id="IPR036259">
    <property type="entry name" value="MFS_trans_sf"/>
</dbReference>
<dbReference type="PANTHER" id="PTHR42718:SF9">
    <property type="entry name" value="MAJOR FACILITATOR SUPERFAMILY MULTIDRUG TRANSPORTER MFSC"/>
    <property type="match status" value="1"/>
</dbReference>
<feature type="transmembrane region" description="Helical" evidence="7">
    <location>
        <begin position="353"/>
        <end position="373"/>
    </location>
</feature>
<feature type="domain" description="Major facilitator superfamily (MFS) profile" evidence="8">
    <location>
        <begin position="20"/>
        <end position="532"/>
    </location>
</feature>
<keyword evidence="3 7" id="KW-0812">Transmembrane</keyword>
<evidence type="ECO:0000313" key="9">
    <source>
        <dbReference type="EMBL" id="NYG21828.1"/>
    </source>
</evidence>
<proteinExistence type="predicted"/>
<feature type="region of interest" description="Disordered" evidence="6">
    <location>
        <begin position="531"/>
        <end position="580"/>
    </location>
</feature>
<feature type="transmembrane region" description="Helical" evidence="7">
    <location>
        <begin position="505"/>
        <end position="522"/>
    </location>
</feature>
<dbReference type="InterPro" id="IPR011701">
    <property type="entry name" value="MFS"/>
</dbReference>
<feature type="compositionally biased region" description="Acidic residues" evidence="6">
    <location>
        <begin position="540"/>
        <end position="557"/>
    </location>
</feature>
<comment type="caution">
    <text evidence="9">The sequence shown here is derived from an EMBL/GenBank/DDBJ whole genome shotgun (WGS) entry which is preliminary data.</text>
</comment>
<evidence type="ECO:0000256" key="4">
    <source>
        <dbReference type="ARBA" id="ARBA00022989"/>
    </source>
</evidence>
<keyword evidence="5 7" id="KW-0472">Membrane</keyword>
<feature type="transmembrane region" description="Helical" evidence="7">
    <location>
        <begin position="145"/>
        <end position="166"/>
    </location>
</feature>
<dbReference type="GO" id="GO:0022857">
    <property type="term" value="F:transmembrane transporter activity"/>
    <property type="evidence" value="ECO:0007669"/>
    <property type="project" value="InterPro"/>
</dbReference>
<dbReference type="Gene3D" id="1.20.1250.20">
    <property type="entry name" value="MFS general substrate transporter like domains"/>
    <property type="match status" value="2"/>
</dbReference>
<feature type="transmembrane region" description="Helical" evidence="7">
    <location>
        <begin position="203"/>
        <end position="223"/>
    </location>
</feature>
<feature type="transmembrane region" description="Helical" evidence="7">
    <location>
        <begin position="426"/>
        <end position="448"/>
    </location>
</feature>
<dbReference type="AlphaFoldDB" id="A0A852WW87"/>
<feature type="transmembrane region" description="Helical" evidence="7">
    <location>
        <begin position="243"/>
        <end position="266"/>
    </location>
</feature>
<gene>
    <name evidence="9" type="ORF">BJY17_002575</name>
</gene>
<evidence type="ECO:0000256" key="7">
    <source>
        <dbReference type="SAM" id="Phobius"/>
    </source>
</evidence>
<feature type="transmembrane region" description="Helical" evidence="7">
    <location>
        <begin position="172"/>
        <end position="191"/>
    </location>
</feature>
<accession>A0A852WW87</accession>
<keyword evidence="10" id="KW-1185">Reference proteome</keyword>
<name>A0A852WW87_9MICO</name>
<evidence type="ECO:0000256" key="5">
    <source>
        <dbReference type="ARBA" id="ARBA00023136"/>
    </source>
</evidence>
<feature type="compositionally biased region" description="Basic and acidic residues" evidence="6">
    <location>
        <begin position="558"/>
        <end position="580"/>
    </location>
</feature>
<dbReference type="InterPro" id="IPR020846">
    <property type="entry name" value="MFS_dom"/>
</dbReference>
<keyword evidence="4 7" id="KW-1133">Transmembrane helix</keyword>
<organism evidence="9 10">
    <name type="scientific">Agromyces hippuratus</name>
    <dbReference type="NCBI Taxonomy" id="286438"/>
    <lineage>
        <taxon>Bacteria</taxon>
        <taxon>Bacillati</taxon>
        <taxon>Actinomycetota</taxon>
        <taxon>Actinomycetes</taxon>
        <taxon>Micrococcales</taxon>
        <taxon>Microbacteriaceae</taxon>
        <taxon>Agromyces</taxon>
    </lineage>
</organism>
<keyword evidence="2" id="KW-0813">Transport</keyword>
<feature type="transmembrane region" description="Helical" evidence="7">
    <location>
        <begin position="111"/>
        <end position="133"/>
    </location>
</feature>
<feature type="transmembrane region" description="Helical" evidence="7">
    <location>
        <begin position="325"/>
        <end position="346"/>
    </location>
</feature>
<dbReference type="SUPFAM" id="SSF103473">
    <property type="entry name" value="MFS general substrate transporter"/>
    <property type="match status" value="2"/>
</dbReference>
<dbReference type="GO" id="GO:0005886">
    <property type="term" value="C:plasma membrane"/>
    <property type="evidence" value="ECO:0007669"/>
    <property type="project" value="UniProtKB-SubCell"/>
</dbReference>
<evidence type="ECO:0000256" key="3">
    <source>
        <dbReference type="ARBA" id="ARBA00022692"/>
    </source>
</evidence>
<feature type="transmembrane region" description="Helical" evidence="7">
    <location>
        <begin position="53"/>
        <end position="73"/>
    </location>
</feature>
<dbReference type="RefSeq" id="WP_179551714.1">
    <property type="nucleotide sequence ID" value="NZ_JACCFI010000001.1"/>
</dbReference>
<feature type="transmembrane region" description="Helical" evidence="7">
    <location>
        <begin position="379"/>
        <end position="405"/>
    </location>
</feature>
<dbReference type="Proteomes" id="UP000549066">
    <property type="component" value="Unassembled WGS sequence"/>
</dbReference>
<comment type="subcellular location">
    <subcellularLocation>
        <location evidence="1">Cell membrane</location>
        <topology evidence="1">Multi-pass membrane protein</topology>
    </subcellularLocation>
</comment>
<evidence type="ECO:0000256" key="1">
    <source>
        <dbReference type="ARBA" id="ARBA00004651"/>
    </source>
</evidence>
<dbReference type="PANTHER" id="PTHR42718">
    <property type="entry name" value="MAJOR FACILITATOR SUPERFAMILY MULTIDRUG TRANSPORTER MFSC"/>
    <property type="match status" value="1"/>
</dbReference>